<protein>
    <submittedName>
        <fullName evidence="1">Uncharacterized protein</fullName>
    </submittedName>
</protein>
<dbReference type="AlphaFoldDB" id="A0A843TS60"/>
<gene>
    <name evidence="1" type="ORF">Taro_006323</name>
</gene>
<proteinExistence type="predicted"/>
<evidence type="ECO:0000313" key="2">
    <source>
        <dbReference type="Proteomes" id="UP000652761"/>
    </source>
</evidence>
<comment type="caution">
    <text evidence="1">The sequence shown here is derived from an EMBL/GenBank/DDBJ whole genome shotgun (WGS) entry which is preliminary data.</text>
</comment>
<name>A0A843TS60_COLES</name>
<keyword evidence="2" id="KW-1185">Reference proteome</keyword>
<reference evidence="1" key="1">
    <citation type="submission" date="2017-07" db="EMBL/GenBank/DDBJ databases">
        <title>Taro Niue Genome Assembly and Annotation.</title>
        <authorList>
            <person name="Atibalentja N."/>
            <person name="Keating K."/>
            <person name="Fields C.J."/>
        </authorList>
    </citation>
    <scope>NUCLEOTIDE SEQUENCE</scope>
    <source>
        <strain evidence="1">Niue_2</strain>
        <tissue evidence="1">Leaf</tissue>
    </source>
</reference>
<organism evidence="1 2">
    <name type="scientific">Colocasia esculenta</name>
    <name type="common">Wild taro</name>
    <name type="synonym">Arum esculentum</name>
    <dbReference type="NCBI Taxonomy" id="4460"/>
    <lineage>
        <taxon>Eukaryota</taxon>
        <taxon>Viridiplantae</taxon>
        <taxon>Streptophyta</taxon>
        <taxon>Embryophyta</taxon>
        <taxon>Tracheophyta</taxon>
        <taxon>Spermatophyta</taxon>
        <taxon>Magnoliopsida</taxon>
        <taxon>Liliopsida</taxon>
        <taxon>Araceae</taxon>
        <taxon>Aroideae</taxon>
        <taxon>Colocasieae</taxon>
        <taxon>Colocasia</taxon>
    </lineage>
</organism>
<dbReference type="EMBL" id="NMUH01000185">
    <property type="protein sequence ID" value="MQL73961.1"/>
    <property type="molecule type" value="Genomic_DNA"/>
</dbReference>
<dbReference type="Proteomes" id="UP000652761">
    <property type="component" value="Unassembled WGS sequence"/>
</dbReference>
<accession>A0A843TS60</accession>
<evidence type="ECO:0000313" key="1">
    <source>
        <dbReference type="EMBL" id="MQL73961.1"/>
    </source>
</evidence>
<sequence>MQALFRCALDGASACALAAVRVIVLAGFGVARHRWGCRSVWASHRMAGMSRWFLGLVLQVCWSML</sequence>